<proteinExistence type="predicted"/>
<comment type="caution">
    <text evidence="9">The sequence shown here is derived from an EMBL/GenBank/DDBJ whole genome shotgun (WGS) entry which is preliminary data.</text>
</comment>
<dbReference type="InterPro" id="IPR036249">
    <property type="entry name" value="Thioredoxin-like_sf"/>
</dbReference>
<evidence type="ECO:0000256" key="3">
    <source>
        <dbReference type="ARBA" id="ARBA00023157"/>
    </source>
</evidence>
<dbReference type="PANTHER" id="PTHR42852">
    <property type="entry name" value="THIOL:DISULFIDE INTERCHANGE PROTEIN DSBE"/>
    <property type="match status" value="1"/>
</dbReference>
<evidence type="ECO:0000256" key="6">
    <source>
        <dbReference type="SAM" id="SignalP"/>
    </source>
</evidence>
<keyword evidence="6" id="KW-0732">Signal</keyword>
<keyword evidence="3" id="KW-1015">Disulfide bond</keyword>
<evidence type="ECO:0000256" key="4">
    <source>
        <dbReference type="ARBA" id="ARBA00023284"/>
    </source>
</evidence>
<name>A0AAW7JHE7_9BACT</name>
<dbReference type="InterPro" id="IPR050553">
    <property type="entry name" value="Thioredoxin_ResA/DsbE_sf"/>
</dbReference>
<dbReference type="AlphaFoldDB" id="A0AAW7JHE7"/>
<dbReference type="SUPFAM" id="SSF52833">
    <property type="entry name" value="Thioredoxin-like"/>
    <property type="match status" value="1"/>
</dbReference>
<organism evidence="9 11">
    <name type="scientific">Leyella lascolaii</name>
    <dbReference type="NCBI Taxonomy" id="1776379"/>
    <lineage>
        <taxon>Bacteria</taxon>
        <taxon>Pseudomonadati</taxon>
        <taxon>Bacteroidota</taxon>
        <taxon>Bacteroidia</taxon>
        <taxon>Bacteroidales</taxon>
        <taxon>Prevotellaceae</taxon>
        <taxon>Leyella</taxon>
    </lineage>
</organism>
<dbReference type="Pfam" id="PF00578">
    <property type="entry name" value="AhpC-TSA"/>
    <property type="match status" value="1"/>
</dbReference>
<dbReference type="EMBL" id="JAUEIF010000002">
    <property type="protein sequence ID" value="MDN0024629.1"/>
    <property type="molecule type" value="Genomic_DNA"/>
</dbReference>
<feature type="signal peptide" evidence="6">
    <location>
        <begin position="1"/>
        <end position="19"/>
    </location>
</feature>
<evidence type="ECO:0000256" key="2">
    <source>
        <dbReference type="ARBA" id="ARBA00022748"/>
    </source>
</evidence>
<keyword evidence="2" id="KW-0201">Cytochrome c-type biogenesis</keyword>
<accession>A0AAW7JHE7</accession>
<dbReference type="Gene3D" id="3.40.30.10">
    <property type="entry name" value="Glutaredoxin"/>
    <property type="match status" value="1"/>
</dbReference>
<evidence type="ECO:0000256" key="1">
    <source>
        <dbReference type="ARBA" id="ARBA00004196"/>
    </source>
</evidence>
<comment type="subcellular location">
    <subcellularLocation>
        <location evidence="1">Cell envelope</location>
    </subcellularLocation>
</comment>
<dbReference type="InterPro" id="IPR000866">
    <property type="entry name" value="AhpC/TSA"/>
</dbReference>
<feature type="chain" id="PRO_5043499290" evidence="6">
    <location>
        <begin position="20"/>
        <end position="369"/>
    </location>
</feature>
<gene>
    <name evidence="8" type="ORF">QVN81_02925</name>
    <name evidence="9" type="ORF">QVN84_03675</name>
</gene>
<evidence type="ECO:0000313" key="10">
    <source>
        <dbReference type="Proteomes" id="UP001167831"/>
    </source>
</evidence>
<dbReference type="InterPro" id="IPR017937">
    <property type="entry name" value="Thioredoxin_CS"/>
</dbReference>
<dbReference type="GO" id="GO:0016491">
    <property type="term" value="F:oxidoreductase activity"/>
    <property type="evidence" value="ECO:0007669"/>
    <property type="project" value="InterPro"/>
</dbReference>
<dbReference type="GO" id="GO:0030313">
    <property type="term" value="C:cell envelope"/>
    <property type="evidence" value="ECO:0007669"/>
    <property type="project" value="UniProtKB-SubCell"/>
</dbReference>
<dbReference type="GO" id="GO:0016209">
    <property type="term" value="F:antioxidant activity"/>
    <property type="evidence" value="ECO:0007669"/>
    <property type="project" value="InterPro"/>
</dbReference>
<evidence type="ECO:0000313" key="9">
    <source>
        <dbReference type="EMBL" id="MDN0024629.1"/>
    </source>
</evidence>
<protein>
    <submittedName>
        <fullName evidence="9">TlpA disulfide reductase family protein</fullName>
    </submittedName>
</protein>
<reference evidence="9" key="2">
    <citation type="submission" date="2023-08" db="EMBL/GenBank/DDBJ databases">
        <title>Identification and characterization of horizontal gene transfer across gut microbiota members of farm animals based on homology search.</title>
        <authorList>
            <person name="Schwarzerova J."/>
            <person name="Nykrynova M."/>
            <person name="Jureckova K."/>
            <person name="Cejkova D."/>
            <person name="Rychlik I."/>
        </authorList>
    </citation>
    <scope>NUCLEOTIDE SEQUENCE</scope>
    <source>
        <strain evidence="9">ET15</strain>
        <strain evidence="8">ET37</strain>
    </source>
</reference>
<dbReference type="GO" id="GO:0017004">
    <property type="term" value="P:cytochrome complex assembly"/>
    <property type="evidence" value="ECO:0007669"/>
    <property type="project" value="UniProtKB-KW"/>
</dbReference>
<keyword evidence="10" id="KW-1185">Reference proteome</keyword>
<dbReference type="PROSITE" id="PS51352">
    <property type="entry name" value="THIOREDOXIN_2"/>
    <property type="match status" value="1"/>
</dbReference>
<keyword evidence="5" id="KW-0175">Coiled coil</keyword>
<feature type="domain" description="Thioredoxin" evidence="7">
    <location>
        <begin position="228"/>
        <end position="369"/>
    </location>
</feature>
<dbReference type="CDD" id="cd02966">
    <property type="entry name" value="TlpA_like_family"/>
    <property type="match status" value="1"/>
</dbReference>
<feature type="coiled-coil region" evidence="5">
    <location>
        <begin position="104"/>
        <end position="138"/>
    </location>
</feature>
<dbReference type="PANTHER" id="PTHR42852:SF6">
    <property type="entry name" value="THIOL:DISULFIDE INTERCHANGE PROTEIN DSBE"/>
    <property type="match status" value="1"/>
</dbReference>
<dbReference type="Proteomes" id="UP001168478">
    <property type="component" value="Unassembled WGS sequence"/>
</dbReference>
<dbReference type="InterPro" id="IPR013766">
    <property type="entry name" value="Thioredoxin_domain"/>
</dbReference>
<evidence type="ECO:0000259" key="7">
    <source>
        <dbReference type="PROSITE" id="PS51352"/>
    </source>
</evidence>
<evidence type="ECO:0000256" key="5">
    <source>
        <dbReference type="SAM" id="Coils"/>
    </source>
</evidence>
<evidence type="ECO:0000313" key="11">
    <source>
        <dbReference type="Proteomes" id="UP001168478"/>
    </source>
</evidence>
<keyword evidence="4" id="KW-0676">Redox-active center</keyword>
<dbReference type="EMBL" id="JAUEIE010000002">
    <property type="protein sequence ID" value="MDN0021978.1"/>
    <property type="molecule type" value="Genomic_DNA"/>
</dbReference>
<reference evidence="9" key="1">
    <citation type="submission" date="2023-06" db="EMBL/GenBank/DDBJ databases">
        <authorList>
            <person name="Zeman M."/>
            <person name="Kubasova T."/>
            <person name="Jahodarova E."/>
            <person name="Nykrynova M."/>
            <person name="Rychlik I."/>
        </authorList>
    </citation>
    <scope>NUCLEOTIDE SEQUENCE</scope>
    <source>
        <strain evidence="9">ET15</strain>
        <strain evidence="8">ET37</strain>
    </source>
</reference>
<dbReference type="Proteomes" id="UP001167831">
    <property type="component" value="Unassembled WGS sequence"/>
</dbReference>
<sequence length="369" mass="40854">MKNTIITAALALCSMPLMAQTGGGDTAYDIKGTCPADIAKVYIIDLMKSVKDSTETKNGAFEIKGTDKKDAFLGIAGKGKSSYIVFINDGKPLSADLATMTLKGSELNNKLNAYDRQLDAINSEARKYVEQFNEAQKSGKSEAELKALADELTNKYLNPIMERSTALTKQIVRENTDNIIPAAFINNIVYDCELPELKELLNPEYAYTKHPMAAHAKAYMAELEKKMAIIGTQFKDLEMKGTDGKTHKLSEYCGKGNYVLIDFWASWCGPCRAEMPNVKANYEKYHPKGFEIVGLSFDNKEDAWKKGMADLGMTWTNLSDLQGWNSIAAKTYNIRSIPSSLLVDPQGKIVGLDLRGEQLGNKLKEIYGF</sequence>
<dbReference type="RefSeq" id="WP_289824691.1">
    <property type="nucleotide sequence ID" value="NZ_JAUEIE010000002.1"/>
</dbReference>
<dbReference type="PROSITE" id="PS00194">
    <property type="entry name" value="THIOREDOXIN_1"/>
    <property type="match status" value="1"/>
</dbReference>
<evidence type="ECO:0000313" key="8">
    <source>
        <dbReference type="EMBL" id="MDN0021978.1"/>
    </source>
</evidence>